<keyword evidence="3" id="KW-1185">Reference proteome</keyword>
<name>A0ABS5L1U1_9ACTN</name>
<reference evidence="2 3" key="1">
    <citation type="submission" date="2020-02" db="EMBL/GenBank/DDBJ databases">
        <title>Acidophilic actinobacteria isolated from forest soil.</title>
        <authorList>
            <person name="Golinska P."/>
        </authorList>
    </citation>
    <scope>NUCLEOTIDE SEQUENCE [LARGE SCALE GENOMIC DNA]</scope>
    <source>
        <strain evidence="2 3">NL8</strain>
    </source>
</reference>
<accession>A0ABS5L1U1</accession>
<organism evidence="2 3">
    <name type="scientific">Catenulispora pinistramenti</name>
    <dbReference type="NCBI Taxonomy" id="2705254"/>
    <lineage>
        <taxon>Bacteria</taxon>
        <taxon>Bacillati</taxon>
        <taxon>Actinomycetota</taxon>
        <taxon>Actinomycetes</taxon>
        <taxon>Catenulisporales</taxon>
        <taxon>Catenulisporaceae</taxon>
        <taxon>Catenulispora</taxon>
    </lineage>
</organism>
<keyword evidence="1" id="KW-0812">Transmembrane</keyword>
<gene>
    <name evidence="2" type="ORF">KGQ19_35915</name>
</gene>
<dbReference type="Proteomes" id="UP000730482">
    <property type="component" value="Unassembled WGS sequence"/>
</dbReference>
<keyword evidence="1" id="KW-0472">Membrane</keyword>
<dbReference type="EMBL" id="JAAFYZ010000179">
    <property type="protein sequence ID" value="MBS2552256.1"/>
    <property type="molecule type" value="Genomic_DNA"/>
</dbReference>
<evidence type="ECO:0000313" key="3">
    <source>
        <dbReference type="Proteomes" id="UP000730482"/>
    </source>
</evidence>
<keyword evidence="1" id="KW-1133">Transmembrane helix</keyword>
<sequence length="146" mass="15302">MALNPTRPTATSIEVLPRLKNLGGAKRRKLEDWGYPVAQLAAWAAGGDARADEVDALLAIILNRGGYQHDADDVAAAERIGKKLGAKMTPHAYLVAQHKAEPLPVYNLRPGSAPGQRSMSNKALLAVFGGVFLAIVIGGVIVAALG</sequence>
<protein>
    <submittedName>
        <fullName evidence="2">Uncharacterized protein</fullName>
    </submittedName>
</protein>
<dbReference type="RefSeq" id="WP_212017665.1">
    <property type="nucleotide sequence ID" value="NZ_JAAFYZ010000179.1"/>
</dbReference>
<proteinExistence type="predicted"/>
<evidence type="ECO:0000256" key="1">
    <source>
        <dbReference type="SAM" id="Phobius"/>
    </source>
</evidence>
<feature type="transmembrane region" description="Helical" evidence="1">
    <location>
        <begin position="123"/>
        <end position="145"/>
    </location>
</feature>
<evidence type="ECO:0000313" key="2">
    <source>
        <dbReference type="EMBL" id="MBS2552256.1"/>
    </source>
</evidence>
<comment type="caution">
    <text evidence="2">The sequence shown here is derived from an EMBL/GenBank/DDBJ whole genome shotgun (WGS) entry which is preliminary data.</text>
</comment>